<organism evidence="1 2">
    <name type="scientific">Micavibrio aeruginosavorus (strain ARL-13)</name>
    <dbReference type="NCBI Taxonomy" id="856793"/>
    <lineage>
        <taxon>Bacteria</taxon>
        <taxon>Pseudomonadati</taxon>
        <taxon>Bdellovibrionota</taxon>
        <taxon>Bdellovibrionia</taxon>
        <taxon>Bdellovibrionales</taxon>
        <taxon>Pseudobdellovibrionaceae</taxon>
        <taxon>Micavibrio</taxon>
    </lineage>
</organism>
<gene>
    <name evidence="1" type="ordered locus">MICA_1839</name>
</gene>
<dbReference type="KEGG" id="mai:MICA_1839"/>
<evidence type="ECO:0000313" key="1">
    <source>
        <dbReference type="EMBL" id="AEP10150.1"/>
    </source>
</evidence>
<dbReference type="EMBL" id="CP002382">
    <property type="protein sequence ID" value="AEP10150.1"/>
    <property type="molecule type" value="Genomic_DNA"/>
</dbReference>
<protein>
    <submittedName>
        <fullName evidence="1">Uncharacterized protein</fullName>
    </submittedName>
</protein>
<keyword evidence="2" id="KW-1185">Reference proteome</keyword>
<dbReference type="OrthoDB" id="7278537at2"/>
<proteinExistence type="predicted"/>
<reference evidence="1 2" key="1">
    <citation type="journal article" date="2011" name="BMC Genomics">
        <title>Genomic insights into an obligate epibiotic bacterial predator: Micavibrio aeruginosavorus ARL-13.</title>
        <authorList>
            <person name="Wang Z."/>
            <person name="Kadouri D."/>
            <person name="Wu M."/>
        </authorList>
    </citation>
    <scope>NUCLEOTIDE SEQUENCE [LARGE SCALE GENOMIC DNA]</scope>
    <source>
        <strain evidence="1 2">ARL-13</strain>
    </source>
</reference>
<evidence type="ECO:0000313" key="2">
    <source>
        <dbReference type="Proteomes" id="UP000009286"/>
    </source>
</evidence>
<accession>G2KT05</accession>
<dbReference type="eggNOG" id="ENOG502ZDSP">
    <property type="taxonomic scope" value="Bacteria"/>
</dbReference>
<dbReference type="RefSeq" id="WP_014103373.1">
    <property type="nucleotide sequence ID" value="NC_016026.1"/>
</dbReference>
<sequence length="190" mass="20645">MALSDIALCSRALIRLGAAPITSFLDGTAEADIAGALFGPVRDALLSAYGWSFATGQVVLNPDVTAPAADYAHAFHLPSDYLRALSAGTAGRGRGLNYRIARGRLQANSDSVLLTYIFRPEEEEFPPYFDAALIARLSAEFCIPVTENTSRAEAMFRLADGEFQRARQIDAQQDSPNRIEDFSLIDVRNS</sequence>
<name>G2KT05_MICAA</name>
<dbReference type="HOGENOM" id="CLU_098962_1_0_5"/>
<dbReference type="Proteomes" id="UP000009286">
    <property type="component" value="Chromosome"/>
</dbReference>
<dbReference type="STRING" id="856793.MICA_1839"/>
<dbReference type="AlphaFoldDB" id="G2KT05"/>